<evidence type="ECO:0000313" key="2">
    <source>
        <dbReference type="Proteomes" id="UP000000768"/>
    </source>
</evidence>
<protein>
    <submittedName>
        <fullName evidence="1">Uncharacterized protein</fullName>
    </submittedName>
</protein>
<keyword evidence="2" id="KW-1185">Reference proteome</keyword>
<organism evidence="1 2">
    <name type="scientific">Sorghum bicolor</name>
    <name type="common">Sorghum</name>
    <name type="synonym">Sorghum vulgare</name>
    <dbReference type="NCBI Taxonomy" id="4558"/>
    <lineage>
        <taxon>Eukaryota</taxon>
        <taxon>Viridiplantae</taxon>
        <taxon>Streptophyta</taxon>
        <taxon>Embryophyta</taxon>
        <taxon>Tracheophyta</taxon>
        <taxon>Spermatophyta</taxon>
        <taxon>Magnoliopsida</taxon>
        <taxon>Liliopsida</taxon>
        <taxon>Poales</taxon>
        <taxon>Poaceae</taxon>
        <taxon>PACMAD clade</taxon>
        <taxon>Panicoideae</taxon>
        <taxon>Andropogonodae</taxon>
        <taxon>Andropogoneae</taxon>
        <taxon>Sorghinae</taxon>
        <taxon>Sorghum</taxon>
    </lineage>
</organism>
<dbReference type="AlphaFoldDB" id="A0A194YKE4"/>
<dbReference type="InParanoid" id="A0A194YKE4"/>
<reference evidence="2" key="2">
    <citation type="journal article" date="2018" name="Plant J.">
        <title>The Sorghum bicolor reference genome: improved assembly, gene annotations, a transcriptome atlas, and signatures of genome organization.</title>
        <authorList>
            <person name="McCormick R.F."/>
            <person name="Truong S.K."/>
            <person name="Sreedasyam A."/>
            <person name="Jenkins J."/>
            <person name="Shu S."/>
            <person name="Sims D."/>
            <person name="Kennedy M."/>
            <person name="Amirebrahimi M."/>
            <person name="Weers B.D."/>
            <person name="McKinley B."/>
            <person name="Mattison A."/>
            <person name="Morishige D.T."/>
            <person name="Grimwood J."/>
            <person name="Schmutz J."/>
            <person name="Mullet J.E."/>
        </authorList>
    </citation>
    <scope>NUCLEOTIDE SEQUENCE [LARGE SCALE GENOMIC DNA]</scope>
    <source>
        <strain evidence="2">cv. BTx623</strain>
    </source>
</reference>
<sequence length="104" mass="11650">MRVRPQTILLKDVGPTHHVRTPMSAALESRKCWFQDPTQSQRKWQGVGYMSPFIKKKGDNNAGQSHGILVLSMGTSSDPFFADAEAYRFPLFKVGKCCGVVQCF</sequence>
<reference evidence="1 2" key="1">
    <citation type="journal article" date="2009" name="Nature">
        <title>The Sorghum bicolor genome and the diversification of grasses.</title>
        <authorList>
            <person name="Paterson A.H."/>
            <person name="Bowers J.E."/>
            <person name="Bruggmann R."/>
            <person name="Dubchak I."/>
            <person name="Grimwood J."/>
            <person name="Gundlach H."/>
            <person name="Haberer G."/>
            <person name="Hellsten U."/>
            <person name="Mitros T."/>
            <person name="Poliakov A."/>
            <person name="Schmutz J."/>
            <person name="Spannagl M."/>
            <person name="Tang H."/>
            <person name="Wang X."/>
            <person name="Wicker T."/>
            <person name="Bharti A.K."/>
            <person name="Chapman J."/>
            <person name="Feltus F.A."/>
            <person name="Gowik U."/>
            <person name="Grigoriev I.V."/>
            <person name="Lyons E."/>
            <person name="Maher C.A."/>
            <person name="Martis M."/>
            <person name="Narechania A."/>
            <person name="Otillar R.P."/>
            <person name="Penning B.W."/>
            <person name="Salamov A.A."/>
            <person name="Wang Y."/>
            <person name="Zhang L."/>
            <person name="Carpita N.C."/>
            <person name="Freeling M."/>
            <person name="Gingle A.R."/>
            <person name="Hash C.T."/>
            <person name="Keller B."/>
            <person name="Klein P."/>
            <person name="Kresovich S."/>
            <person name="McCann M.C."/>
            <person name="Ming R."/>
            <person name="Peterson D.G."/>
            <person name="Mehboob-ur-Rahman"/>
            <person name="Ware D."/>
            <person name="Westhoff P."/>
            <person name="Mayer K.F."/>
            <person name="Messing J."/>
            <person name="Rokhsar D.S."/>
        </authorList>
    </citation>
    <scope>NUCLEOTIDE SEQUENCE [LARGE SCALE GENOMIC DNA]</scope>
    <source>
        <strain evidence="2">cv. BTx623</strain>
    </source>
</reference>
<name>A0A194YKE4_SORBI</name>
<gene>
    <name evidence="1" type="ORF">SORBI_3010G202800</name>
</gene>
<evidence type="ECO:0000313" key="1">
    <source>
        <dbReference type="EMBL" id="KXG20454.1"/>
    </source>
</evidence>
<dbReference type="Proteomes" id="UP000000768">
    <property type="component" value="Chromosome 10"/>
</dbReference>
<proteinExistence type="predicted"/>
<dbReference type="EMBL" id="CM000769">
    <property type="protein sequence ID" value="KXG20454.1"/>
    <property type="molecule type" value="Genomic_DNA"/>
</dbReference>
<dbReference type="Gramene" id="KXG20454">
    <property type="protein sequence ID" value="KXG20454"/>
    <property type="gene ID" value="SORBI_3010G202800"/>
</dbReference>
<accession>A0A194YKE4</accession>